<name>A0A841G2U6_9ACTN</name>
<dbReference type="Proteomes" id="UP000548476">
    <property type="component" value="Unassembled WGS sequence"/>
</dbReference>
<comment type="caution">
    <text evidence="1">The sequence shown here is derived from an EMBL/GenBank/DDBJ whole genome shotgun (WGS) entry which is preliminary data.</text>
</comment>
<accession>A0A841G2U6</accession>
<evidence type="ECO:0000313" key="1">
    <source>
        <dbReference type="EMBL" id="MBB6039957.1"/>
    </source>
</evidence>
<evidence type="ECO:0000313" key="2">
    <source>
        <dbReference type="Proteomes" id="UP000548476"/>
    </source>
</evidence>
<protein>
    <submittedName>
        <fullName evidence="1">Uncharacterized protein</fullName>
    </submittedName>
</protein>
<keyword evidence="2" id="KW-1185">Reference proteome</keyword>
<gene>
    <name evidence="1" type="ORF">HNR73_007856</name>
</gene>
<dbReference type="AlphaFoldDB" id="A0A841G2U6"/>
<dbReference type="EMBL" id="JACHGT010000027">
    <property type="protein sequence ID" value="MBB6039957.1"/>
    <property type="molecule type" value="Genomic_DNA"/>
</dbReference>
<organism evidence="1 2">
    <name type="scientific">Phytomonospora endophytica</name>
    <dbReference type="NCBI Taxonomy" id="714109"/>
    <lineage>
        <taxon>Bacteria</taxon>
        <taxon>Bacillati</taxon>
        <taxon>Actinomycetota</taxon>
        <taxon>Actinomycetes</taxon>
        <taxon>Micromonosporales</taxon>
        <taxon>Micromonosporaceae</taxon>
        <taxon>Phytomonospora</taxon>
    </lineage>
</organism>
<sequence length="137" mass="13992">MTNNDTLSAQSKTTIRTAAQGAVALIAYAGVAGSPHKIATHGSLAYGSATGLVGHVLAPKKNDVKLDYSSAAALADQTLPALADSVRILREQAPDEVDNFRSTINVAVQAAAQAGRGEVSPPVAEMLRKIEGALDAA</sequence>
<reference evidence="1 2" key="1">
    <citation type="submission" date="2020-08" db="EMBL/GenBank/DDBJ databases">
        <title>Genomic Encyclopedia of Type Strains, Phase IV (KMG-IV): sequencing the most valuable type-strain genomes for metagenomic binning, comparative biology and taxonomic classification.</title>
        <authorList>
            <person name="Goeker M."/>
        </authorList>
    </citation>
    <scope>NUCLEOTIDE SEQUENCE [LARGE SCALE GENOMIC DNA]</scope>
    <source>
        <strain evidence="1 2">YIM 65646</strain>
    </source>
</reference>
<dbReference type="RefSeq" id="WP_184793028.1">
    <property type="nucleotide sequence ID" value="NZ_BONT01000103.1"/>
</dbReference>
<proteinExistence type="predicted"/>